<proteinExistence type="predicted"/>
<reference evidence="2 3" key="1">
    <citation type="submission" date="2022-12" db="EMBL/GenBank/DDBJ databases">
        <authorList>
            <person name="Muema E."/>
        </authorList>
    </citation>
    <scope>NUCLEOTIDE SEQUENCE [LARGE SCALE GENOMIC DNA]</scope>
    <source>
        <strain evidence="3">1330</strain>
    </source>
</reference>
<dbReference type="SUPFAM" id="SSF52540">
    <property type="entry name" value="P-loop containing nucleoside triphosphate hydrolases"/>
    <property type="match status" value="1"/>
</dbReference>
<dbReference type="PANTHER" id="PTHR46844:SF1">
    <property type="entry name" value="SLR5058 PROTEIN"/>
    <property type="match status" value="1"/>
</dbReference>
<evidence type="ECO:0000313" key="3">
    <source>
        <dbReference type="Proteomes" id="UP001366503"/>
    </source>
</evidence>
<organism evidence="2 3">
    <name type="scientific">Mesorhizobium argentiipisi</name>
    <dbReference type="NCBI Taxonomy" id="3015175"/>
    <lineage>
        <taxon>Bacteria</taxon>
        <taxon>Pseudomonadati</taxon>
        <taxon>Pseudomonadota</taxon>
        <taxon>Alphaproteobacteria</taxon>
        <taxon>Hyphomicrobiales</taxon>
        <taxon>Phyllobacteriaceae</taxon>
        <taxon>Mesorhizobium</taxon>
    </lineage>
</organism>
<comment type="caution">
    <text evidence="2">The sequence shown here is derived from an EMBL/GenBank/DDBJ whole genome shotgun (WGS) entry which is preliminary data.</text>
</comment>
<dbReference type="Pfam" id="PF05729">
    <property type="entry name" value="NACHT"/>
    <property type="match status" value="1"/>
</dbReference>
<evidence type="ECO:0000259" key="1">
    <source>
        <dbReference type="Pfam" id="PF05729"/>
    </source>
</evidence>
<gene>
    <name evidence="2" type="ORF">O7A05_01825</name>
</gene>
<dbReference type="PANTHER" id="PTHR46844">
    <property type="entry name" value="SLR5058 PROTEIN"/>
    <property type="match status" value="1"/>
</dbReference>
<dbReference type="InterPro" id="IPR007111">
    <property type="entry name" value="NACHT_NTPase"/>
</dbReference>
<name>A0ABU8K5T0_9HYPH</name>
<sequence length="384" mass="44178">MSDAFGEGVNDGVSKSVAQLVEKTFLGIMQNSKEGVAFLSSKYSVGFERYIAAKLSICSNVKTLISTNHPVMLEKAYEPVNLIWQNDIYIGIDRYISDFGKRSKHSVITATLGAGKSFTMKHIYSTWAKDPSLKKVPIFIELRYINFQDQNIISYITQQLLPFNNFVTERSIQAGLKAGAFALVMDGFDEIATRNRAAAEKQILRIAHDYPDSFIVLSSRPDINRFLGWNTFSEYSVAPLSLDQVERMITRIEYDEQDKASFLKMIKGGLYKSHEKLLSNPLLASMMLLTFREFQDIPSKMHVFYGTAFDVLFRKHDTTKAEYHREFATGLDLDDFKRIFMTFCFTSYVDKKYSFNESSFRRYSDKAIQYEDSNLKYRFSTRCT</sequence>
<dbReference type="RefSeq" id="WP_337091227.1">
    <property type="nucleotide sequence ID" value="NZ_JAPYKO010000001.1"/>
</dbReference>
<keyword evidence="3" id="KW-1185">Reference proteome</keyword>
<dbReference type="Proteomes" id="UP001366503">
    <property type="component" value="Unassembled WGS sequence"/>
</dbReference>
<feature type="domain" description="NACHT" evidence="1">
    <location>
        <begin position="113"/>
        <end position="251"/>
    </location>
</feature>
<dbReference type="InterPro" id="IPR027417">
    <property type="entry name" value="P-loop_NTPase"/>
</dbReference>
<dbReference type="EMBL" id="JAPYKO010000001">
    <property type="protein sequence ID" value="MEI9400936.1"/>
    <property type="molecule type" value="Genomic_DNA"/>
</dbReference>
<accession>A0ABU8K5T0</accession>
<evidence type="ECO:0000313" key="2">
    <source>
        <dbReference type="EMBL" id="MEI9400936.1"/>
    </source>
</evidence>
<dbReference type="Gene3D" id="3.40.50.300">
    <property type="entry name" value="P-loop containing nucleotide triphosphate hydrolases"/>
    <property type="match status" value="1"/>
</dbReference>
<protein>
    <submittedName>
        <fullName evidence="2">NACHT domain-containing protein</fullName>
    </submittedName>
</protein>